<dbReference type="PROSITE" id="PS51257">
    <property type="entry name" value="PROKAR_LIPOPROTEIN"/>
    <property type="match status" value="1"/>
</dbReference>
<keyword evidence="1" id="KW-0175">Coiled coil</keyword>
<sequence length="178" mass="20880">MRFCAIILTLFIAACAQNDSYLRSELESCRKRIEVLEQRQKLVEEMLDEALSKWDLVDRAVKRLEKFSASKVEVQRENPLMRAYADAYMKWYKGNYKEAVKALSIFIAKCNDRYLKQQAQLLLADSYWRIGKKYSACQVLEAFVKKYTDSIFYCSAYYKARVIRCKNIKVVRGCGTKD</sequence>
<evidence type="ECO:0000313" key="3">
    <source>
        <dbReference type="Proteomes" id="UP000063234"/>
    </source>
</evidence>
<dbReference type="InterPro" id="IPR011990">
    <property type="entry name" value="TPR-like_helical_dom_sf"/>
</dbReference>
<protein>
    <recommendedName>
        <fullName evidence="4">Lipoprotein</fullName>
    </recommendedName>
</protein>
<proteinExistence type="predicted"/>
<dbReference type="Pfam" id="PF13174">
    <property type="entry name" value="TPR_6"/>
    <property type="match status" value="1"/>
</dbReference>
<evidence type="ECO:0000313" key="2">
    <source>
        <dbReference type="EMBL" id="BAT72432.1"/>
    </source>
</evidence>
<dbReference type="EMBL" id="AP013035">
    <property type="protein sequence ID" value="BAT72432.1"/>
    <property type="molecule type" value="Genomic_DNA"/>
</dbReference>
<dbReference type="InterPro" id="IPR019734">
    <property type="entry name" value="TPR_rpt"/>
</dbReference>
<dbReference type="STRING" id="1298851.TST_1648"/>
<dbReference type="Proteomes" id="UP000063234">
    <property type="component" value="Chromosome"/>
</dbReference>
<feature type="coiled-coil region" evidence="1">
    <location>
        <begin position="26"/>
        <end position="53"/>
    </location>
</feature>
<keyword evidence="3" id="KW-1185">Reference proteome</keyword>
<gene>
    <name evidence="2" type="ORF">TST_1648</name>
</gene>
<evidence type="ECO:0008006" key="4">
    <source>
        <dbReference type="Google" id="ProtNLM"/>
    </source>
</evidence>
<reference evidence="3" key="1">
    <citation type="journal article" date="2018" name="Science">
        <title>A primordial and reversible TCA cycle in a facultatively chemolithoautotrophic thermophile.</title>
        <authorList>
            <person name="Nunoura T."/>
            <person name="Chikaraishi Y."/>
            <person name="Izaki R."/>
            <person name="Suwa T."/>
            <person name="Sato T."/>
            <person name="Harada T."/>
            <person name="Mori K."/>
            <person name="Kato Y."/>
            <person name="Miyazaki M."/>
            <person name="Shimamura S."/>
            <person name="Yanagawa K."/>
            <person name="Shuto A."/>
            <person name="Ohkouchi N."/>
            <person name="Fujita N."/>
            <person name="Takaki Y."/>
            <person name="Atomi H."/>
            <person name="Takai K."/>
        </authorList>
    </citation>
    <scope>NUCLEOTIDE SEQUENCE [LARGE SCALE GENOMIC DNA]</scope>
    <source>
        <strain evidence="3">DSM 17441 / JCM 13301 / NBRC 103674 / ABI70S6</strain>
    </source>
</reference>
<dbReference type="Gene3D" id="1.25.40.10">
    <property type="entry name" value="Tetratricopeptide repeat domain"/>
    <property type="match status" value="1"/>
</dbReference>
<dbReference type="KEGG" id="ttk:TST_1648"/>
<accession>A0A0S3QVS8</accession>
<dbReference type="RefSeq" id="WP_068550600.1">
    <property type="nucleotide sequence ID" value="NZ_AP013035.1"/>
</dbReference>
<name>A0A0S3QVS8_THET7</name>
<organism evidence="2 3">
    <name type="scientific">Thermosulfidibacter takaii (strain DSM 17441 / JCM 13301 / NBRC 103674 / ABI70S6)</name>
    <dbReference type="NCBI Taxonomy" id="1298851"/>
    <lineage>
        <taxon>Bacteria</taxon>
        <taxon>Pseudomonadati</taxon>
        <taxon>Thermosulfidibacterota</taxon>
        <taxon>Thermosulfidibacteria</taxon>
        <taxon>Thermosulfidibacterales</taxon>
        <taxon>Thermosulfidibacteraceae</taxon>
    </lineage>
</organism>
<dbReference type="AlphaFoldDB" id="A0A0S3QVS8"/>
<evidence type="ECO:0000256" key="1">
    <source>
        <dbReference type="SAM" id="Coils"/>
    </source>
</evidence>